<feature type="binding site" evidence="5">
    <location>
        <position position="185"/>
    </location>
    <ligand>
        <name>Fe cation</name>
        <dbReference type="ChEBI" id="CHEBI:24875"/>
        <note>catalytic</note>
    </ligand>
</feature>
<protein>
    <recommendedName>
        <fullName evidence="8">Carotenoid oxygenase</fullName>
    </recommendedName>
</protein>
<dbReference type="GO" id="GO:0016121">
    <property type="term" value="P:carotene catabolic process"/>
    <property type="evidence" value="ECO:0007669"/>
    <property type="project" value="TreeGrafter"/>
</dbReference>
<comment type="cofactor">
    <cofactor evidence="5">
        <name>Fe(2+)</name>
        <dbReference type="ChEBI" id="CHEBI:29033"/>
    </cofactor>
    <text evidence="5">Binds 1 Fe(2+) ion per subunit.</text>
</comment>
<gene>
    <name evidence="6" type="ORF">SmJEL517_g06167</name>
</gene>
<evidence type="ECO:0008006" key="8">
    <source>
        <dbReference type="Google" id="ProtNLM"/>
    </source>
</evidence>
<dbReference type="GeneID" id="42007390"/>
<dbReference type="Proteomes" id="UP000319731">
    <property type="component" value="Unassembled WGS sequence"/>
</dbReference>
<feature type="binding site" evidence="5">
    <location>
        <position position="505"/>
    </location>
    <ligand>
        <name>Fe cation</name>
        <dbReference type="ChEBI" id="CHEBI:24875"/>
        <note>catalytic</note>
    </ligand>
</feature>
<dbReference type="PANTHER" id="PTHR10543:SF89">
    <property type="entry name" value="CAROTENOID 9,10(9',10')-CLEAVAGE DIOXYGENASE 1"/>
    <property type="match status" value="1"/>
</dbReference>
<dbReference type="STRING" id="1806994.A0A507BWU2"/>
<evidence type="ECO:0000256" key="4">
    <source>
        <dbReference type="ARBA" id="ARBA00023004"/>
    </source>
</evidence>
<dbReference type="Pfam" id="PF03055">
    <property type="entry name" value="RPE65"/>
    <property type="match status" value="1"/>
</dbReference>
<reference evidence="6 7" key="1">
    <citation type="journal article" date="2019" name="Sci. Rep.">
        <title>Comparative genomics of chytrid fungi reveal insights into the obligate biotrophic and pathogenic lifestyle of Synchytrium endobioticum.</title>
        <authorList>
            <person name="van de Vossenberg B.T.L.H."/>
            <person name="Warris S."/>
            <person name="Nguyen H.D.T."/>
            <person name="van Gent-Pelzer M.P.E."/>
            <person name="Joly D.L."/>
            <person name="van de Geest H.C."/>
            <person name="Bonants P.J.M."/>
            <person name="Smith D.S."/>
            <person name="Levesque C.A."/>
            <person name="van der Lee T.A.J."/>
        </authorList>
    </citation>
    <scope>NUCLEOTIDE SEQUENCE [LARGE SCALE GENOMIC DNA]</scope>
    <source>
        <strain evidence="6 7">JEL517</strain>
    </source>
</reference>
<evidence type="ECO:0000256" key="5">
    <source>
        <dbReference type="PIRSR" id="PIRSR604294-1"/>
    </source>
</evidence>
<evidence type="ECO:0000256" key="1">
    <source>
        <dbReference type="ARBA" id="ARBA00006787"/>
    </source>
</evidence>
<comment type="similarity">
    <text evidence="1">Belongs to the carotenoid oxygenase family.</text>
</comment>
<name>A0A507BWU2_9FUNG</name>
<feature type="binding site" evidence="5">
    <location>
        <position position="314"/>
    </location>
    <ligand>
        <name>Fe cation</name>
        <dbReference type="ChEBI" id="CHEBI:24875"/>
        <note>catalytic</note>
    </ligand>
</feature>
<organism evidence="6 7">
    <name type="scientific">Synchytrium microbalum</name>
    <dbReference type="NCBI Taxonomy" id="1806994"/>
    <lineage>
        <taxon>Eukaryota</taxon>
        <taxon>Fungi</taxon>
        <taxon>Fungi incertae sedis</taxon>
        <taxon>Chytridiomycota</taxon>
        <taxon>Chytridiomycota incertae sedis</taxon>
        <taxon>Chytridiomycetes</taxon>
        <taxon>Synchytriales</taxon>
        <taxon>Synchytriaceae</taxon>
        <taxon>Synchytrium</taxon>
    </lineage>
</organism>
<dbReference type="RefSeq" id="XP_031021936.1">
    <property type="nucleotide sequence ID" value="XM_031172093.1"/>
</dbReference>
<dbReference type="GO" id="GO:0046872">
    <property type="term" value="F:metal ion binding"/>
    <property type="evidence" value="ECO:0007669"/>
    <property type="project" value="UniProtKB-KW"/>
</dbReference>
<comment type="caution">
    <text evidence="6">The sequence shown here is derived from an EMBL/GenBank/DDBJ whole genome shotgun (WGS) entry which is preliminary data.</text>
</comment>
<keyword evidence="7" id="KW-1185">Reference proteome</keyword>
<keyword evidence="2 5" id="KW-0479">Metal-binding</keyword>
<dbReference type="GO" id="GO:0010436">
    <property type="term" value="F:carotenoid dioxygenase activity"/>
    <property type="evidence" value="ECO:0007669"/>
    <property type="project" value="TreeGrafter"/>
</dbReference>
<keyword evidence="3" id="KW-0560">Oxidoreductase</keyword>
<dbReference type="AlphaFoldDB" id="A0A507BWU2"/>
<sequence length="525" mass="58982">MTTPTGFRSRAEYEQAARRGWENSKESQEYWIPELDIFTGTFFRNGPGLADVYGFKLKHPIDGDGMLAALTFVDGRVHFRSKFVNTWQHQQEQYHRQFLFPGQMGSRNDSVVGNSLKLLSSTVTGKKPQIGPFRDPSNTNVFYFGGKLLSAYETMLPHSIDPYTLETLGPDDLNGTLPLRSFAAHYRYDAKKDVIVTLSLKPEMPGVAGMKARPPAVQLNEYDRDWKCVSSRMLNIPGLNYAHDFVLTPNFYIIHMTPFVKMTAAQFYAIAVGAGGPGDYMKHYPELPSRYVCIPRDATGKIQQLDTGRFHIYHFGNAMEEPSNAKSSSEVKKITFNAVCLGEKFTMEYEKGLWLANATVQPGLLHEFSLDMKTNTCTQSVGDSSNSEFPSVHPYRHGQGGRFVYMMSSTDPANPLPFVDLVKYDSEKKARQVWHAHGVIGEPYFCPRGGEKSATEGDEDDGFVIVQVYVVKEHRTDFCLLDAKHVDKGPIAVIRLRHHIPYGFHGTFCPETFVAAPPAMKSSHL</sequence>
<evidence type="ECO:0000313" key="6">
    <source>
        <dbReference type="EMBL" id="TPX30226.1"/>
    </source>
</evidence>
<evidence type="ECO:0000256" key="3">
    <source>
        <dbReference type="ARBA" id="ARBA00023002"/>
    </source>
</evidence>
<evidence type="ECO:0000313" key="7">
    <source>
        <dbReference type="Proteomes" id="UP000319731"/>
    </source>
</evidence>
<dbReference type="EMBL" id="QEAO01000084">
    <property type="protein sequence ID" value="TPX30226.1"/>
    <property type="molecule type" value="Genomic_DNA"/>
</dbReference>
<dbReference type="InterPro" id="IPR004294">
    <property type="entry name" value="Carotenoid_Oase"/>
</dbReference>
<proteinExistence type="inferred from homology"/>
<accession>A0A507BWU2</accession>
<dbReference type="PANTHER" id="PTHR10543">
    <property type="entry name" value="BETA-CAROTENE DIOXYGENASE"/>
    <property type="match status" value="1"/>
</dbReference>
<dbReference type="OrthoDB" id="1069523at2759"/>
<keyword evidence="4 5" id="KW-0408">Iron</keyword>
<evidence type="ECO:0000256" key="2">
    <source>
        <dbReference type="ARBA" id="ARBA00022723"/>
    </source>
</evidence>
<feature type="binding site" evidence="5">
    <location>
        <position position="243"/>
    </location>
    <ligand>
        <name>Fe cation</name>
        <dbReference type="ChEBI" id="CHEBI:24875"/>
        <note>catalytic</note>
    </ligand>
</feature>